<gene>
    <name evidence="2" type="ORF">SI8410_06008390</name>
</gene>
<feature type="region of interest" description="Disordered" evidence="1">
    <location>
        <begin position="1"/>
        <end position="30"/>
    </location>
</feature>
<dbReference type="EMBL" id="LR746269">
    <property type="protein sequence ID" value="CAA7397725.1"/>
    <property type="molecule type" value="Genomic_DNA"/>
</dbReference>
<evidence type="ECO:0000313" key="3">
    <source>
        <dbReference type="Proteomes" id="UP000663760"/>
    </source>
</evidence>
<sequence length="30" mass="3553">MKNLLDVTQSLYEDSNPRRSPPPLLRKVWV</sequence>
<organism evidence="2 3">
    <name type="scientific">Spirodela intermedia</name>
    <name type="common">Intermediate duckweed</name>
    <dbReference type="NCBI Taxonomy" id="51605"/>
    <lineage>
        <taxon>Eukaryota</taxon>
        <taxon>Viridiplantae</taxon>
        <taxon>Streptophyta</taxon>
        <taxon>Embryophyta</taxon>
        <taxon>Tracheophyta</taxon>
        <taxon>Spermatophyta</taxon>
        <taxon>Magnoliopsida</taxon>
        <taxon>Liliopsida</taxon>
        <taxon>Araceae</taxon>
        <taxon>Lemnoideae</taxon>
        <taxon>Spirodela</taxon>
    </lineage>
</organism>
<proteinExistence type="predicted"/>
<accession>A0A7I8KL80</accession>
<evidence type="ECO:0000313" key="2">
    <source>
        <dbReference type="EMBL" id="CAA7397725.1"/>
    </source>
</evidence>
<reference evidence="2" key="1">
    <citation type="submission" date="2020-02" db="EMBL/GenBank/DDBJ databases">
        <authorList>
            <person name="Scholz U."/>
            <person name="Mascher M."/>
            <person name="Fiebig A."/>
        </authorList>
    </citation>
    <scope>NUCLEOTIDE SEQUENCE</scope>
</reference>
<evidence type="ECO:0000256" key="1">
    <source>
        <dbReference type="SAM" id="MobiDB-lite"/>
    </source>
</evidence>
<feature type="compositionally biased region" description="Polar residues" evidence="1">
    <location>
        <begin position="1"/>
        <end position="13"/>
    </location>
</feature>
<keyword evidence="3" id="KW-1185">Reference proteome</keyword>
<dbReference type="AlphaFoldDB" id="A0A7I8KL80"/>
<dbReference type="Proteomes" id="UP000663760">
    <property type="component" value="Chromosome 6"/>
</dbReference>
<protein>
    <submittedName>
        <fullName evidence="2">Uncharacterized protein</fullName>
    </submittedName>
</protein>
<name>A0A7I8KL80_SPIIN</name>